<feature type="region of interest" description="Disordered" evidence="8">
    <location>
        <begin position="453"/>
        <end position="518"/>
    </location>
</feature>
<keyword evidence="7" id="KW-1015">Disulfide bond</keyword>
<keyword evidence="5" id="KW-0430">Lectin</keyword>
<feature type="compositionally biased region" description="Basic and acidic residues" evidence="8">
    <location>
        <begin position="723"/>
        <end position="753"/>
    </location>
</feature>
<dbReference type="GO" id="GO:0030970">
    <property type="term" value="P:retrograde protein transport, ER to cytosol"/>
    <property type="evidence" value="ECO:0007669"/>
    <property type="project" value="TreeGrafter"/>
</dbReference>
<feature type="compositionally biased region" description="Polar residues" evidence="8">
    <location>
        <begin position="480"/>
        <end position="497"/>
    </location>
</feature>
<dbReference type="GO" id="GO:0005788">
    <property type="term" value="C:endoplasmic reticulum lumen"/>
    <property type="evidence" value="ECO:0007669"/>
    <property type="project" value="TreeGrafter"/>
</dbReference>
<sequence length="764" mass="84203">MLSPSPVSAKPIVFLLGLLYLQAHTVDAAISTSAGFPQDVFAKPAFRVNFGRIDKDAPTLPIKYSDALNLLEQQQQQQASSSSPSASSQSFPPQSSRISSLAVTDRSGSHSSNQQDEAPQTLFWSLQRTSPDEFQLCSIPDFSHESAGKPSSSRQSASFAGSLRPRHELIRTAQALLDPLKKVCLYHTTDWFTYSFCHGREIRQFRQLGAQTAAQKAFKAAGGGEAGKNAAIEAAEKISKQPHPTADPDYPAFILGRWTRQNEDIVGGSDRHQRRQQQQPLVSEPARETTGVEVASNRGLPSVINAAGLDLVEEVQFGDWDEEELFAAEAKALSQLKDSQSNNAVEAARDAASGANGQASQRRRYLTQRWTNGTMCDMNHQPRTVEVQFHCSNRKPLEDRIVMFKETTICNYVLIIETPRLCADPAFGSEKEEAPLPIQCHAVVRDDFAGPTVGDPNKVVQPPATIDDGAGAEEVDKGSTKSVEYASSNQNEATVSSPDEAKEATTTSHTYGDPSRFGSVHDDYYDEALGGPGAMYRHFNHDHDHDHDHDQDSHYHHDDEEEEIVVEIGLDQDGKVLVNKVTDPTPGGHKETRRREGGKKRSDDDTENDEQPLKIQLDVDDLLSVLRGEEGGSLEKKLADKISQVLNEQMQQQQHKASSSSQTGGDDDDDGSVQSKKQAKRQTRDDLAKLYQRLLSTVTGDTGAGKKQEVRKGKQSQQQPALRMEKVGDSLSERVKRFYEAKERKDDKQKAKADPPTVGEHLEL</sequence>
<feature type="region of interest" description="Disordered" evidence="8">
    <location>
        <begin position="629"/>
        <end position="764"/>
    </location>
</feature>
<evidence type="ECO:0000313" key="11">
    <source>
        <dbReference type="EMBL" id="CDR88787.1"/>
    </source>
</evidence>
<feature type="domain" description="MRH" evidence="10">
    <location>
        <begin position="182"/>
        <end position="424"/>
    </location>
</feature>
<feature type="compositionally biased region" description="Polar residues" evidence="8">
    <location>
        <begin position="109"/>
        <end position="119"/>
    </location>
</feature>
<dbReference type="GO" id="GO:0030246">
    <property type="term" value="F:carbohydrate binding"/>
    <property type="evidence" value="ECO:0007669"/>
    <property type="project" value="UniProtKB-KW"/>
</dbReference>
<dbReference type="InterPro" id="IPR045149">
    <property type="entry name" value="OS-9-like"/>
</dbReference>
<evidence type="ECO:0000259" key="10">
    <source>
        <dbReference type="PROSITE" id="PS51914"/>
    </source>
</evidence>
<dbReference type="AlphaFoldDB" id="A0A127Z644"/>
<evidence type="ECO:0000256" key="3">
    <source>
        <dbReference type="ARBA" id="ARBA00018727"/>
    </source>
</evidence>
<dbReference type="GO" id="GO:0030968">
    <property type="term" value="P:endoplasmic reticulum unfolded protein response"/>
    <property type="evidence" value="ECO:0007669"/>
    <property type="project" value="InterPro"/>
</dbReference>
<feature type="compositionally biased region" description="Basic and acidic residues" evidence="8">
    <location>
        <begin position="539"/>
        <end position="558"/>
    </location>
</feature>
<evidence type="ECO:0000256" key="4">
    <source>
        <dbReference type="ARBA" id="ARBA00022729"/>
    </source>
</evidence>
<feature type="compositionally biased region" description="Low complexity" evidence="8">
    <location>
        <begin position="73"/>
        <end position="100"/>
    </location>
</feature>
<proteinExistence type="inferred from homology"/>
<dbReference type="Gene3D" id="2.70.130.10">
    <property type="entry name" value="Mannose-6-phosphate receptor binding domain"/>
    <property type="match status" value="1"/>
</dbReference>
<feature type="compositionally biased region" description="Basic and acidic residues" evidence="8">
    <location>
        <begin position="588"/>
        <end position="603"/>
    </location>
</feature>
<evidence type="ECO:0000256" key="9">
    <source>
        <dbReference type="SAM" id="SignalP"/>
    </source>
</evidence>
<feature type="chain" id="PRO_5007281156" description="Protein OS-9 homolog" evidence="9">
    <location>
        <begin position="29"/>
        <end position="764"/>
    </location>
</feature>
<evidence type="ECO:0000256" key="8">
    <source>
        <dbReference type="SAM" id="MobiDB-lite"/>
    </source>
</evidence>
<dbReference type="Pfam" id="PF07915">
    <property type="entry name" value="PRKCSH"/>
    <property type="match status" value="1"/>
</dbReference>
<evidence type="ECO:0000256" key="7">
    <source>
        <dbReference type="ARBA" id="ARBA00023157"/>
    </source>
</evidence>
<dbReference type="InterPro" id="IPR044865">
    <property type="entry name" value="MRH_dom"/>
</dbReference>
<keyword evidence="6" id="KW-0256">Endoplasmic reticulum</keyword>
<evidence type="ECO:0000256" key="6">
    <source>
        <dbReference type="ARBA" id="ARBA00022824"/>
    </source>
</evidence>
<dbReference type="PANTHER" id="PTHR15414:SF0">
    <property type="entry name" value="ENDOPLASMIC RETICULUM LECTIN 1"/>
    <property type="match status" value="1"/>
</dbReference>
<dbReference type="InterPro" id="IPR009011">
    <property type="entry name" value="Man6P_isomerase_rcpt-bd_dom_sf"/>
</dbReference>
<dbReference type="PANTHER" id="PTHR15414">
    <property type="entry name" value="OS-9-RELATED"/>
    <property type="match status" value="1"/>
</dbReference>
<keyword evidence="4 9" id="KW-0732">Signal</keyword>
<dbReference type="GO" id="GO:0005789">
    <property type="term" value="C:endoplasmic reticulum membrane"/>
    <property type="evidence" value="ECO:0007669"/>
    <property type="project" value="UniProtKB-SubCell"/>
</dbReference>
<evidence type="ECO:0000256" key="1">
    <source>
        <dbReference type="ARBA" id="ARBA00004367"/>
    </source>
</evidence>
<feature type="region of interest" description="Disordered" evidence="8">
    <location>
        <begin position="536"/>
        <end position="615"/>
    </location>
</feature>
<feature type="region of interest" description="Disordered" evidence="8">
    <location>
        <begin position="267"/>
        <end position="293"/>
    </location>
</feature>
<feature type="compositionally biased region" description="Low complexity" evidence="8">
    <location>
        <begin position="649"/>
        <end position="664"/>
    </location>
</feature>
<name>A0A127Z644_9BASI</name>
<dbReference type="OrthoDB" id="448954at2759"/>
<protein>
    <recommendedName>
        <fullName evidence="3">Protein OS-9 homolog</fullName>
    </recommendedName>
</protein>
<evidence type="ECO:0000256" key="5">
    <source>
        <dbReference type="ARBA" id="ARBA00022734"/>
    </source>
</evidence>
<feature type="signal peptide" evidence="9">
    <location>
        <begin position="1"/>
        <end position="28"/>
    </location>
</feature>
<dbReference type="SUPFAM" id="SSF50911">
    <property type="entry name" value="Mannose 6-phosphate receptor domain"/>
    <property type="match status" value="1"/>
</dbReference>
<gene>
    <name evidence="11" type="ORF">SPSC_05619</name>
</gene>
<comment type="subcellular location">
    <subcellularLocation>
        <location evidence="1">Endoplasmic reticulum membrane</location>
        <topology evidence="1">Peripheral membrane protein</topology>
        <orientation evidence="1">Lumenal side</orientation>
    </subcellularLocation>
</comment>
<reference evidence="11" key="1">
    <citation type="submission" date="2014-06" db="EMBL/GenBank/DDBJ databases">
        <authorList>
            <person name="Ju J."/>
            <person name="Zhang J."/>
        </authorList>
    </citation>
    <scope>NUCLEOTIDE SEQUENCE</scope>
    <source>
        <strain evidence="11">SscI8</strain>
    </source>
</reference>
<feature type="region of interest" description="Disordered" evidence="8">
    <location>
        <begin position="73"/>
        <end position="119"/>
    </location>
</feature>
<dbReference type="PROSITE" id="PS51914">
    <property type="entry name" value="MRH"/>
    <property type="match status" value="1"/>
</dbReference>
<organism evidence="11">
    <name type="scientific">Sporisorium scitamineum</name>
    <dbReference type="NCBI Taxonomy" id="49012"/>
    <lineage>
        <taxon>Eukaryota</taxon>
        <taxon>Fungi</taxon>
        <taxon>Dikarya</taxon>
        <taxon>Basidiomycota</taxon>
        <taxon>Ustilaginomycotina</taxon>
        <taxon>Ustilaginomycetes</taxon>
        <taxon>Ustilaginales</taxon>
        <taxon>Ustilaginaceae</taxon>
        <taxon>Sporisorium</taxon>
    </lineage>
</organism>
<accession>A0A127Z644</accession>
<evidence type="ECO:0000256" key="2">
    <source>
        <dbReference type="ARBA" id="ARBA00009918"/>
    </source>
</evidence>
<comment type="similarity">
    <text evidence="2">Belongs to the OS-9 family.</text>
</comment>
<dbReference type="EMBL" id="LK056689">
    <property type="protein sequence ID" value="CDR88787.1"/>
    <property type="molecule type" value="Genomic_DNA"/>
</dbReference>
<feature type="compositionally biased region" description="Basic and acidic residues" evidence="8">
    <location>
        <begin position="629"/>
        <end position="640"/>
    </location>
</feature>
<dbReference type="InterPro" id="IPR012913">
    <property type="entry name" value="OS9-like_dom"/>
</dbReference>